<organism evidence="1">
    <name type="scientific">Spodoptera frugiperda</name>
    <name type="common">Fall armyworm</name>
    <dbReference type="NCBI Taxonomy" id="7108"/>
    <lineage>
        <taxon>Eukaryota</taxon>
        <taxon>Metazoa</taxon>
        <taxon>Ecdysozoa</taxon>
        <taxon>Arthropoda</taxon>
        <taxon>Hexapoda</taxon>
        <taxon>Insecta</taxon>
        <taxon>Pterygota</taxon>
        <taxon>Neoptera</taxon>
        <taxon>Endopterygota</taxon>
        <taxon>Lepidoptera</taxon>
        <taxon>Glossata</taxon>
        <taxon>Ditrysia</taxon>
        <taxon>Noctuoidea</taxon>
        <taxon>Noctuidae</taxon>
        <taxon>Amphipyrinae</taxon>
        <taxon>Spodoptera</taxon>
    </lineage>
</organism>
<dbReference type="EMBL" id="ODYU01007471">
    <property type="protein sequence ID" value="SOQ50273.1"/>
    <property type="molecule type" value="Genomic_DNA"/>
</dbReference>
<reference evidence="1" key="1">
    <citation type="submission" date="2016-07" db="EMBL/GenBank/DDBJ databases">
        <authorList>
            <person name="Bretaudeau A."/>
        </authorList>
    </citation>
    <scope>NUCLEOTIDE SEQUENCE</scope>
    <source>
        <strain evidence="1">Rice</strain>
        <tissue evidence="1">Whole body</tissue>
    </source>
</reference>
<proteinExistence type="predicted"/>
<dbReference type="AlphaFoldDB" id="A0A2H1WB34"/>
<sequence length="63" mass="7281">MERTRRNQVVQLPRTLSEMYPVKHGKACNLAPVFKTLKPGQSVGNPLGSAQLRYYMFLRNFIK</sequence>
<protein>
    <submittedName>
        <fullName evidence="1">SFRICE_021040</fullName>
    </submittedName>
</protein>
<accession>A0A2H1WB34</accession>
<evidence type="ECO:0000313" key="1">
    <source>
        <dbReference type="EMBL" id="SOQ50273.1"/>
    </source>
</evidence>
<gene>
    <name evidence="1" type="ORF">SFRICE_021040</name>
</gene>
<name>A0A2H1WB34_SPOFR</name>